<dbReference type="EMBL" id="SDMR01000003">
    <property type="protein sequence ID" value="TBT95691.1"/>
    <property type="molecule type" value="Genomic_DNA"/>
</dbReference>
<protein>
    <recommendedName>
        <fullName evidence="7">Peptidase S51</fullName>
    </recommendedName>
</protein>
<dbReference type="Pfam" id="PF03575">
    <property type="entry name" value="Peptidase_S51"/>
    <property type="match status" value="1"/>
</dbReference>
<evidence type="ECO:0000256" key="3">
    <source>
        <dbReference type="ARBA" id="ARBA00022801"/>
    </source>
</evidence>
<reference evidence="5 6" key="1">
    <citation type="submission" date="2019-01" db="EMBL/GenBank/DDBJ databases">
        <title>Lactibacter flavus gen. nov., sp. nov., a novel bacterium of the family Propionibacteriaceae isolated from raw milk and dairy products.</title>
        <authorList>
            <person name="Huptas C."/>
            <person name="Wenning M."/>
            <person name="Breitenwieser F."/>
            <person name="Doll E."/>
            <person name="Von Neubeck M."/>
            <person name="Busse H.-J."/>
            <person name="Scherer S."/>
        </authorList>
    </citation>
    <scope>NUCLEOTIDE SEQUENCE [LARGE SCALE GENOMIC DNA]</scope>
    <source>
        <strain evidence="5 6">DSM 22130</strain>
    </source>
</reference>
<keyword evidence="3" id="KW-0378">Hydrolase</keyword>
<dbReference type="GO" id="GO:0006508">
    <property type="term" value="P:proteolysis"/>
    <property type="evidence" value="ECO:0007669"/>
    <property type="project" value="UniProtKB-KW"/>
</dbReference>
<keyword evidence="2" id="KW-0645">Protease</keyword>
<evidence type="ECO:0000256" key="4">
    <source>
        <dbReference type="ARBA" id="ARBA00022825"/>
    </source>
</evidence>
<dbReference type="AlphaFoldDB" id="A0A4V2JTB5"/>
<name>A0A4V2JTB5_PROTD</name>
<dbReference type="InterPro" id="IPR029062">
    <property type="entry name" value="Class_I_gatase-like"/>
</dbReference>
<dbReference type="SUPFAM" id="SSF52317">
    <property type="entry name" value="Class I glutamine amidotransferase-like"/>
    <property type="match status" value="1"/>
</dbReference>
<evidence type="ECO:0000256" key="2">
    <source>
        <dbReference type="ARBA" id="ARBA00022670"/>
    </source>
</evidence>
<evidence type="ECO:0000313" key="5">
    <source>
        <dbReference type="EMBL" id="TBT95691.1"/>
    </source>
</evidence>
<evidence type="ECO:0008006" key="7">
    <source>
        <dbReference type="Google" id="ProtNLM"/>
    </source>
</evidence>
<dbReference type="GO" id="GO:0008236">
    <property type="term" value="F:serine-type peptidase activity"/>
    <property type="evidence" value="ECO:0007669"/>
    <property type="project" value="UniProtKB-KW"/>
</dbReference>
<evidence type="ECO:0000256" key="1">
    <source>
        <dbReference type="ARBA" id="ARBA00006534"/>
    </source>
</evidence>
<evidence type="ECO:0000313" key="6">
    <source>
        <dbReference type="Proteomes" id="UP000291933"/>
    </source>
</evidence>
<accession>A0A4V2JTB5</accession>
<comment type="similarity">
    <text evidence="1">Belongs to the peptidase S51 family.</text>
</comment>
<gene>
    <name evidence="5" type="ORF">ET996_04405</name>
</gene>
<comment type="caution">
    <text evidence="5">The sequence shown here is derived from an EMBL/GenBank/DDBJ whole genome shotgun (WGS) entry which is preliminary data.</text>
</comment>
<keyword evidence="4" id="KW-0720">Serine protease</keyword>
<sequence>MIHLHGGGWAPDESAWTGLFVTEAAERTGRRPLIVVVLWGETYEEGAAYHDDYRGDLIALGAGEVRIVQLVGAETLAVADFADADGLFIGGGLTPGYHAAVMGVAEQIRAAVAAGLPYLGMSAGAMIASDMALIGGWRLGGVQIAPDLASEGFDEVVLAPGLGLIRPTVDAHAGLGLVGRTAALVAEGRIAEAIAVDENTCAVIGTDGGVRAAGQGAVWRLMADAGKVTVLRLLDRN</sequence>
<dbReference type="InterPro" id="IPR005320">
    <property type="entry name" value="Peptidase_S51"/>
</dbReference>
<organism evidence="5 6">
    <name type="scientific">Propioniciclava tarda</name>
    <dbReference type="NCBI Taxonomy" id="433330"/>
    <lineage>
        <taxon>Bacteria</taxon>
        <taxon>Bacillati</taxon>
        <taxon>Actinomycetota</taxon>
        <taxon>Actinomycetes</taxon>
        <taxon>Propionibacteriales</taxon>
        <taxon>Propionibacteriaceae</taxon>
        <taxon>Propioniciclava</taxon>
    </lineage>
</organism>
<dbReference type="Proteomes" id="UP000291933">
    <property type="component" value="Unassembled WGS sequence"/>
</dbReference>
<keyword evidence="6" id="KW-1185">Reference proteome</keyword>
<dbReference type="OrthoDB" id="3078420at2"/>
<dbReference type="RefSeq" id="WP_131171343.1">
    <property type="nucleotide sequence ID" value="NZ_FXTL01000003.1"/>
</dbReference>
<dbReference type="Gene3D" id="3.40.50.880">
    <property type="match status" value="1"/>
</dbReference>
<proteinExistence type="inferred from homology"/>